<proteinExistence type="predicted"/>
<dbReference type="AlphaFoldDB" id="A0A224ANV3"/>
<dbReference type="EMBL" id="LC269924">
    <property type="protein sequence ID" value="BBA19073.1"/>
    <property type="molecule type" value="Genomic_DNA"/>
</dbReference>
<geneLocation type="chloroplast" evidence="3"/>
<dbReference type="EMBL" id="LC269923">
    <property type="protein sequence ID" value="BBA18935.1"/>
    <property type="molecule type" value="Genomic_DNA"/>
</dbReference>
<accession>A0A224ANV3</accession>
<gene>
    <name evidence="3" type="primary">secY</name>
</gene>
<keyword evidence="3" id="KW-0150">Chloroplast</keyword>
<evidence type="ECO:0000313" key="3">
    <source>
        <dbReference type="EMBL" id="BBA19073.1"/>
    </source>
</evidence>
<evidence type="ECO:0000313" key="1">
    <source>
        <dbReference type="EMBL" id="BBA18658.1"/>
    </source>
</evidence>
<name>A0A224ANV3_HETAK</name>
<sequence>MTINPSNEKMSKFLNDIAICSGKTDTIFRKIKNDDPFVIPVFVIHSLIHRIIIAPDDKTHDNSKSFKILHSKIKARREKIKKTL</sequence>
<reference evidence="3" key="1">
    <citation type="submission" date="2017-05" db="EMBL/GenBank/DDBJ databases">
        <title>Chloroplast genome sequences of Heterosigma akashiwo, a bloom-forming raphidophyte.</title>
        <authorList>
            <person name="Ueki S."/>
        </authorList>
    </citation>
    <scope>NUCLEOTIDE SEQUENCE</scope>
    <source>
        <strain evidence="3">CCMP1596</strain>
        <strain evidence="1">CCMP2274</strain>
        <strain evidence="2">HaFk01</strain>
    </source>
</reference>
<evidence type="ECO:0000313" key="2">
    <source>
        <dbReference type="EMBL" id="BBA18935.1"/>
    </source>
</evidence>
<keyword evidence="3" id="KW-0934">Plastid</keyword>
<dbReference type="EMBL" id="LC269921">
    <property type="protein sequence ID" value="BBA18658.1"/>
    <property type="molecule type" value="Genomic_DNA"/>
</dbReference>
<protein>
    <submittedName>
        <fullName evidence="3">Preprotein translocase subunit Y</fullName>
    </submittedName>
</protein>
<organism evidence="3">
    <name type="scientific">Heterosigma akashiwo</name>
    <name type="common">Chromophytic alga</name>
    <name type="synonym">Heterosigma carterae</name>
    <dbReference type="NCBI Taxonomy" id="2829"/>
    <lineage>
        <taxon>Eukaryota</taxon>
        <taxon>Sar</taxon>
        <taxon>Stramenopiles</taxon>
        <taxon>Ochrophyta</taxon>
        <taxon>Raphidophyceae</taxon>
        <taxon>Chattonellales</taxon>
        <taxon>Chattonellaceae</taxon>
        <taxon>Heterosigma</taxon>
    </lineage>
</organism>